<keyword evidence="2" id="KW-1185">Reference proteome</keyword>
<dbReference type="EMBL" id="CH476634">
    <property type="protein sequence ID" value="EDN94158.1"/>
    <property type="molecule type" value="Genomic_DNA"/>
</dbReference>
<accession>A7EXG6</accession>
<dbReference type="Proteomes" id="UP000001312">
    <property type="component" value="Unassembled WGS sequence"/>
</dbReference>
<dbReference type="InParanoid" id="A7EXG6"/>
<proteinExistence type="predicted"/>
<evidence type="ECO:0000313" key="1">
    <source>
        <dbReference type="EMBL" id="EDN94158.1"/>
    </source>
</evidence>
<organism evidence="1 2">
    <name type="scientific">Sclerotinia sclerotiorum (strain ATCC 18683 / 1980 / Ss-1)</name>
    <name type="common">White mold</name>
    <name type="synonym">Whetzelinia sclerotiorum</name>
    <dbReference type="NCBI Taxonomy" id="665079"/>
    <lineage>
        <taxon>Eukaryota</taxon>
        <taxon>Fungi</taxon>
        <taxon>Dikarya</taxon>
        <taxon>Ascomycota</taxon>
        <taxon>Pezizomycotina</taxon>
        <taxon>Leotiomycetes</taxon>
        <taxon>Helotiales</taxon>
        <taxon>Sclerotiniaceae</taxon>
        <taxon>Sclerotinia</taxon>
    </lineage>
</organism>
<dbReference type="GeneID" id="5485476"/>
<protein>
    <submittedName>
        <fullName evidence="1">Uncharacterized protein</fullName>
    </submittedName>
</protein>
<dbReference type="AlphaFoldDB" id="A7EXG6"/>
<dbReference type="KEGG" id="ssl:SS1G_10029"/>
<sequence length="57" mass="6578">MVFGDNYHTSMLGHHSKVGVISIYVCMNECLLERKLKSDIAEPQIWVDSETRRKVVL</sequence>
<name>A7EXG6_SCLS1</name>
<reference evidence="2" key="1">
    <citation type="journal article" date="2011" name="PLoS Genet.">
        <title>Genomic analysis of the necrotrophic fungal pathogens Sclerotinia sclerotiorum and Botrytis cinerea.</title>
        <authorList>
            <person name="Amselem J."/>
            <person name="Cuomo C.A."/>
            <person name="van Kan J.A."/>
            <person name="Viaud M."/>
            <person name="Benito E.P."/>
            <person name="Couloux A."/>
            <person name="Coutinho P.M."/>
            <person name="de Vries R.P."/>
            <person name="Dyer P.S."/>
            <person name="Fillinger S."/>
            <person name="Fournier E."/>
            <person name="Gout L."/>
            <person name="Hahn M."/>
            <person name="Kohn L."/>
            <person name="Lapalu N."/>
            <person name="Plummer K.M."/>
            <person name="Pradier J.M."/>
            <person name="Quevillon E."/>
            <person name="Sharon A."/>
            <person name="Simon A."/>
            <person name="ten Have A."/>
            <person name="Tudzynski B."/>
            <person name="Tudzynski P."/>
            <person name="Wincker P."/>
            <person name="Andrew M."/>
            <person name="Anthouard V."/>
            <person name="Beever R.E."/>
            <person name="Beffa R."/>
            <person name="Benoit I."/>
            <person name="Bouzid O."/>
            <person name="Brault B."/>
            <person name="Chen Z."/>
            <person name="Choquer M."/>
            <person name="Collemare J."/>
            <person name="Cotton P."/>
            <person name="Danchin E.G."/>
            <person name="Da Silva C."/>
            <person name="Gautier A."/>
            <person name="Giraud C."/>
            <person name="Giraud T."/>
            <person name="Gonzalez C."/>
            <person name="Grossetete S."/>
            <person name="Guldener U."/>
            <person name="Henrissat B."/>
            <person name="Howlett B.J."/>
            <person name="Kodira C."/>
            <person name="Kretschmer M."/>
            <person name="Lappartient A."/>
            <person name="Leroch M."/>
            <person name="Levis C."/>
            <person name="Mauceli E."/>
            <person name="Neuveglise C."/>
            <person name="Oeser B."/>
            <person name="Pearson M."/>
            <person name="Poulain J."/>
            <person name="Poussereau N."/>
            <person name="Quesneville H."/>
            <person name="Rascle C."/>
            <person name="Schumacher J."/>
            <person name="Segurens B."/>
            <person name="Sexton A."/>
            <person name="Silva E."/>
            <person name="Sirven C."/>
            <person name="Soanes D.M."/>
            <person name="Talbot N.J."/>
            <person name="Templeton M."/>
            <person name="Yandava C."/>
            <person name="Yarden O."/>
            <person name="Zeng Q."/>
            <person name="Rollins J.A."/>
            <person name="Lebrun M.H."/>
            <person name="Dickman M."/>
        </authorList>
    </citation>
    <scope>NUCLEOTIDE SEQUENCE [LARGE SCALE GENOMIC DNA]</scope>
    <source>
        <strain evidence="2">ATCC 18683 / 1980 / Ss-1</strain>
    </source>
</reference>
<dbReference type="RefSeq" id="XP_001589392.1">
    <property type="nucleotide sequence ID" value="XM_001589342.1"/>
</dbReference>
<evidence type="ECO:0000313" key="2">
    <source>
        <dbReference type="Proteomes" id="UP000001312"/>
    </source>
</evidence>
<gene>
    <name evidence="1" type="ORF">SS1G_10029</name>
</gene>